<dbReference type="SUPFAM" id="SSF55729">
    <property type="entry name" value="Acyl-CoA N-acyltransferases (Nat)"/>
    <property type="match status" value="1"/>
</dbReference>
<dbReference type="InterPro" id="IPR000182">
    <property type="entry name" value="GNAT_dom"/>
</dbReference>
<dbReference type="GO" id="GO:0005840">
    <property type="term" value="C:ribosome"/>
    <property type="evidence" value="ECO:0007669"/>
    <property type="project" value="UniProtKB-KW"/>
</dbReference>
<dbReference type="PANTHER" id="PTHR43138">
    <property type="entry name" value="ACETYLTRANSFERASE, GNAT FAMILY"/>
    <property type="match status" value="1"/>
</dbReference>
<dbReference type="Gene3D" id="3.40.630.30">
    <property type="match status" value="1"/>
</dbReference>
<dbReference type="CDD" id="cd04301">
    <property type="entry name" value="NAT_SF"/>
    <property type="match status" value="1"/>
</dbReference>
<dbReference type="RefSeq" id="WP_090361987.1">
    <property type="nucleotide sequence ID" value="NZ_FNEM01000002.1"/>
</dbReference>
<organism evidence="2 3">
    <name type="scientific">Ferrimonas sediminum</name>
    <dbReference type="NCBI Taxonomy" id="718193"/>
    <lineage>
        <taxon>Bacteria</taxon>
        <taxon>Pseudomonadati</taxon>
        <taxon>Pseudomonadota</taxon>
        <taxon>Gammaproteobacteria</taxon>
        <taxon>Alteromonadales</taxon>
        <taxon>Ferrimonadaceae</taxon>
        <taxon>Ferrimonas</taxon>
    </lineage>
</organism>
<dbReference type="PROSITE" id="PS51186">
    <property type="entry name" value="GNAT"/>
    <property type="match status" value="1"/>
</dbReference>
<name>A0A1G8LYJ3_9GAMM</name>
<reference evidence="3" key="1">
    <citation type="submission" date="2016-10" db="EMBL/GenBank/DDBJ databases">
        <authorList>
            <person name="Varghese N."/>
            <person name="Submissions S."/>
        </authorList>
    </citation>
    <scope>NUCLEOTIDE SEQUENCE [LARGE SCALE GENOMIC DNA]</scope>
    <source>
        <strain evidence="3">DSM 23317</strain>
    </source>
</reference>
<dbReference type="InterPro" id="IPR016181">
    <property type="entry name" value="Acyl_CoA_acyltransferase"/>
</dbReference>
<feature type="domain" description="N-acetyltransferase" evidence="1">
    <location>
        <begin position="1"/>
        <end position="161"/>
    </location>
</feature>
<sequence length="166" mass="18600">MQIRPATDADFEAIWAIFQPIAVAGETYGYDRDISREQAYELWMRGPRVTYVAEREGEVLATYYLKTNQAGPGNHVCNCGYMVAPAARGQGLASDLCRHSQQLAVSLGYRAMQFNFVAVTNTTAVKLWSKLDFQTVGRLPMAFCHPTQGYVDALVMYKWLDCDPLS</sequence>
<evidence type="ECO:0000313" key="2">
    <source>
        <dbReference type="EMBL" id="SDI60738.1"/>
    </source>
</evidence>
<dbReference type="InterPro" id="IPR052742">
    <property type="entry name" value="Mito_N-acetyltransferase"/>
</dbReference>
<dbReference type="AlphaFoldDB" id="A0A1G8LYJ3"/>
<evidence type="ECO:0000313" key="3">
    <source>
        <dbReference type="Proteomes" id="UP000199527"/>
    </source>
</evidence>
<dbReference type="PANTHER" id="PTHR43138:SF1">
    <property type="entry name" value="N-ACETYLTRANSFERASE ACA1"/>
    <property type="match status" value="1"/>
</dbReference>
<accession>A0A1G8LYJ3</accession>
<keyword evidence="2" id="KW-0689">Ribosomal protein</keyword>
<protein>
    <submittedName>
        <fullName evidence="2">Ribosomal protein S18 acetylase RimI</fullName>
    </submittedName>
</protein>
<keyword evidence="3" id="KW-1185">Reference proteome</keyword>
<proteinExistence type="predicted"/>
<evidence type="ECO:0000259" key="1">
    <source>
        <dbReference type="PROSITE" id="PS51186"/>
    </source>
</evidence>
<dbReference type="Proteomes" id="UP000199527">
    <property type="component" value="Unassembled WGS sequence"/>
</dbReference>
<dbReference type="Pfam" id="PF00583">
    <property type="entry name" value="Acetyltransf_1"/>
    <property type="match status" value="1"/>
</dbReference>
<gene>
    <name evidence="2" type="ORF">SAMN04488540_102209</name>
</gene>
<dbReference type="EMBL" id="FNEM01000002">
    <property type="protein sequence ID" value="SDI60738.1"/>
    <property type="molecule type" value="Genomic_DNA"/>
</dbReference>
<dbReference type="GO" id="GO:0016747">
    <property type="term" value="F:acyltransferase activity, transferring groups other than amino-acyl groups"/>
    <property type="evidence" value="ECO:0007669"/>
    <property type="project" value="InterPro"/>
</dbReference>
<keyword evidence="2" id="KW-0687">Ribonucleoprotein</keyword>
<dbReference type="OrthoDB" id="9788300at2"/>